<dbReference type="InParanoid" id="A0A6C2YSB2"/>
<sequence length="199" mass="23036">MEPSPSVTTWIGQLRAGDLEAAQPLWERYFRRLLGLARQQLTGTDRRAADEEDVALSAFHSFCQAVKDDRFPRLDDRQDLWQILVMLTARKAHQERRRQWTLKRGGIDADEGKRVAPPESDFAIEELIGSEPDPAWITLMAEQCEFLMQSLPDDELRRIARLRFEGYTVDEIAQKLGIRPRSIERKLALIRGYWNDAIS</sequence>
<dbReference type="EMBL" id="LR593887">
    <property type="protein sequence ID" value="VTS06074.1"/>
    <property type="molecule type" value="Genomic_DNA"/>
</dbReference>
<organism evidence="2">
    <name type="scientific">Tuwongella immobilis</name>
    <dbReference type="NCBI Taxonomy" id="692036"/>
    <lineage>
        <taxon>Bacteria</taxon>
        <taxon>Pseudomonadati</taxon>
        <taxon>Planctomycetota</taxon>
        <taxon>Planctomycetia</taxon>
        <taxon>Gemmatales</taxon>
        <taxon>Gemmataceae</taxon>
        <taxon>Tuwongella</taxon>
    </lineage>
</organism>
<gene>
    <name evidence="2" type="ORF">GMBLW1_48370</name>
</gene>
<keyword evidence="3" id="KW-1185">Reference proteome</keyword>
<dbReference type="SUPFAM" id="SSF88659">
    <property type="entry name" value="Sigma3 and sigma4 domains of RNA polymerase sigma factors"/>
    <property type="match status" value="1"/>
</dbReference>
<proteinExistence type="predicted"/>
<evidence type="ECO:0000259" key="1">
    <source>
        <dbReference type="Pfam" id="PF07638"/>
    </source>
</evidence>
<dbReference type="EMBL" id="LR586016">
    <property type="protein sequence ID" value="VIP04356.1"/>
    <property type="molecule type" value="Genomic_DNA"/>
</dbReference>
<feature type="domain" description="RNA polymerase sigma-70 ECF-like HTH" evidence="1">
    <location>
        <begin position="6"/>
        <end position="194"/>
    </location>
</feature>
<dbReference type="InterPro" id="IPR013325">
    <property type="entry name" value="RNA_pol_sigma_r2"/>
</dbReference>
<evidence type="ECO:0000313" key="3">
    <source>
        <dbReference type="Proteomes" id="UP000464378"/>
    </source>
</evidence>
<dbReference type="Gene3D" id="1.10.1740.10">
    <property type="match status" value="1"/>
</dbReference>
<dbReference type="AlphaFoldDB" id="A0A6C2YSB2"/>
<dbReference type="Proteomes" id="UP000464378">
    <property type="component" value="Chromosome"/>
</dbReference>
<dbReference type="KEGG" id="tim:GMBLW1_48370"/>
<dbReference type="GO" id="GO:0006352">
    <property type="term" value="P:DNA-templated transcription initiation"/>
    <property type="evidence" value="ECO:0007669"/>
    <property type="project" value="InterPro"/>
</dbReference>
<accession>A0A6C2YSB2</accession>
<dbReference type="Pfam" id="PF07638">
    <property type="entry name" value="Sigma70_ECF"/>
    <property type="match status" value="1"/>
</dbReference>
<evidence type="ECO:0000313" key="2">
    <source>
        <dbReference type="EMBL" id="VIP04356.1"/>
    </source>
</evidence>
<dbReference type="RefSeq" id="WP_162659451.1">
    <property type="nucleotide sequence ID" value="NZ_LR593887.1"/>
</dbReference>
<dbReference type="InterPro" id="IPR036388">
    <property type="entry name" value="WH-like_DNA-bd_sf"/>
</dbReference>
<dbReference type="GO" id="GO:0003700">
    <property type="term" value="F:DNA-binding transcription factor activity"/>
    <property type="evidence" value="ECO:0007669"/>
    <property type="project" value="InterPro"/>
</dbReference>
<name>A0A6C2YSB2_9BACT</name>
<dbReference type="Gene3D" id="1.10.10.10">
    <property type="entry name" value="Winged helix-like DNA-binding domain superfamily/Winged helix DNA-binding domain"/>
    <property type="match status" value="1"/>
</dbReference>
<reference evidence="2" key="1">
    <citation type="submission" date="2019-04" db="EMBL/GenBank/DDBJ databases">
        <authorList>
            <consortium name="Science for Life Laboratories"/>
        </authorList>
    </citation>
    <scope>NUCLEOTIDE SEQUENCE</scope>
    <source>
        <strain evidence="2">MBLW1</strain>
    </source>
</reference>
<dbReference type="SUPFAM" id="SSF88946">
    <property type="entry name" value="Sigma2 domain of RNA polymerase sigma factors"/>
    <property type="match status" value="1"/>
</dbReference>
<dbReference type="InterPro" id="IPR013324">
    <property type="entry name" value="RNA_pol_sigma_r3/r4-like"/>
</dbReference>
<dbReference type="InterPro" id="IPR053812">
    <property type="entry name" value="HTH_Sigma70_ECF-like"/>
</dbReference>
<protein>
    <recommendedName>
        <fullName evidence="1">RNA polymerase sigma-70 ECF-like HTH domain-containing protein</fullName>
    </recommendedName>
</protein>